<dbReference type="RefSeq" id="WP_091189649.1">
    <property type="nucleotide sequence ID" value="NZ_FOMT01000006.1"/>
</dbReference>
<dbReference type="STRING" id="1045775.SAMN05216378_5431"/>
<evidence type="ECO:0000256" key="1">
    <source>
        <dbReference type="ARBA" id="ARBA00009580"/>
    </source>
</evidence>
<organism evidence="2 3">
    <name type="scientific">Paenibacillus catalpae</name>
    <dbReference type="NCBI Taxonomy" id="1045775"/>
    <lineage>
        <taxon>Bacteria</taxon>
        <taxon>Bacillati</taxon>
        <taxon>Bacillota</taxon>
        <taxon>Bacilli</taxon>
        <taxon>Bacillales</taxon>
        <taxon>Paenibacillaceae</taxon>
        <taxon>Paenibacillus</taxon>
    </lineage>
</organism>
<comment type="similarity">
    <text evidence="1">Belongs to the protein-tyrosine phosphatase family.</text>
</comment>
<keyword evidence="3" id="KW-1185">Reference proteome</keyword>
<reference evidence="3" key="1">
    <citation type="submission" date="2016-10" db="EMBL/GenBank/DDBJ databases">
        <authorList>
            <person name="Varghese N."/>
            <person name="Submissions S."/>
        </authorList>
    </citation>
    <scope>NUCLEOTIDE SEQUENCE [LARGE SCALE GENOMIC DNA]</scope>
    <source>
        <strain evidence="3">CGMCC 1.10784</strain>
    </source>
</reference>
<protein>
    <submittedName>
        <fullName evidence="2">Protein-tyrosine phosphatase</fullName>
    </submittedName>
</protein>
<dbReference type="InterPro" id="IPR029021">
    <property type="entry name" value="Prot-tyrosine_phosphatase-like"/>
</dbReference>
<evidence type="ECO:0000313" key="2">
    <source>
        <dbReference type="EMBL" id="SFF20187.1"/>
    </source>
</evidence>
<dbReference type="EMBL" id="FOMT01000006">
    <property type="protein sequence ID" value="SFF20187.1"/>
    <property type="molecule type" value="Genomic_DNA"/>
</dbReference>
<dbReference type="Gene3D" id="3.90.190.10">
    <property type="entry name" value="Protein tyrosine phosphatase superfamily"/>
    <property type="match status" value="1"/>
</dbReference>
<dbReference type="GO" id="GO:0004721">
    <property type="term" value="F:phosphoprotein phosphatase activity"/>
    <property type="evidence" value="ECO:0007669"/>
    <property type="project" value="InterPro"/>
</dbReference>
<dbReference type="AlphaFoldDB" id="A0A1I2GTP1"/>
<evidence type="ECO:0000313" key="3">
    <source>
        <dbReference type="Proteomes" id="UP000198855"/>
    </source>
</evidence>
<dbReference type="InterPro" id="IPR026893">
    <property type="entry name" value="Tyr/Ser_Pase_IphP-type"/>
</dbReference>
<accession>A0A1I2GTP1</accession>
<sequence>MTTQQFERIIPMEKVLNFRDMGGYKTADGREVKPGLIFRSADLSAMTEKDISLLQSLGITAIFDYRDDHEAEKQPDPVIPSVRNIRVPAINNPAVTSADFEKEMLKQLEQMPLEIMTEMYGKMALNNTSFKALMQLFENQEGTAFLHHCMGGRDRTGVGGALILLTLGVDKETIIADYLISNETLAPMNEQMKERLRPHLSAEKLEEIMENMRLRAEFLEAVFNAIESGYGTFEAYLEQEFGIDAERRAKLQNYYLA</sequence>
<proteinExistence type="inferred from homology"/>
<dbReference type="Pfam" id="PF13350">
    <property type="entry name" value="Y_phosphatase3"/>
    <property type="match status" value="1"/>
</dbReference>
<dbReference type="PANTHER" id="PTHR31126">
    <property type="entry name" value="TYROSINE-PROTEIN PHOSPHATASE"/>
    <property type="match status" value="1"/>
</dbReference>
<dbReference type="Proteomes" id="UP000198855">
    <property type="component" value="Unassembled WGS sequence"/>
</dbReference>
<name>A0A1I2GTP1_9BACL</name>
<dbReference type="PANTHER" id="PTHR31126:SF1">
    <property type="entry name" value="TYROSINE SPECIFIC PROTEIN PHOSPHATASES DOMAIN-CONTAINING PROTEIN"/>
    <property type="match status" value="1"/>
</dbReference>
<dbReference type="OrthoDB" id="1188001at2"/>
<gene>
    <name evidence="2" type="ORF">SAMN05216378_5431</name>
</gene>
<dbReference type="SUPFAM" id="SSF52799">
    <property type="entry name" value="(Phosphotyrosine protein) phosphatases II"/>
    <property type="match status" value="1"/>
</dbReference>